<comment type="caution">
    <text evidence="1">The sequence shown here is derived from an EMBL/GenBank/DDBJ whole genome shotgun (WGS) entry which is preliminary data.</text>
</comment>
<name>A0A8S4NCJ0_OWEFU</name>
<accession>A0A8S4NCJ0</accession>
<dbReference type="EMBL" id="CAIIXF020000003">
    <property type="protein sequence ID" value="CAH1778503.1"/>
    <property type="molecule type" value="Genomic_DNA"/>
</dbReference>
<dbReference type="Proteomes" id="UP000749559">
    <property type="component" value="Unassembled WGS sequence"/>
</dbReference>
<gene>
    <name evidence="1" type="ORF">OFUS_LOCUS5412</name>
</gene>
<protein>
    <submittedName>
        <fullName evidence="1">Uncharacterized protein</fullName>
    </submittedName>
</protein>
<proteinExistence type="predicted"/>
<organism evidence="1 2">
    <name type="scientific">Owenia fusiformis</name>
    <name type="common">Polychaete worm</name>
    <dbReference type="NCBI Taxonomy" id="6347"/>
    <lineage>
        <taxon>Eukaryota</taxon>
        <taxon>Metazoa</taxon>
        <taxon>Spiralia</taxon>
        <taxon>Lophotrochozoa</taxon>
        <taxon>Annelida</taxon>
        <taxon>Polychaeta</taxon>
        <taxon>Sedentaria</taxon>
        <taxon>Canalipalpata</taxon>
        <taxon>Sabellida</taxon>
        <taxon>Oweniida</taxon>
        <taxon>Oweniidae</taxon>
        <taxon>Owenia</taxon>
    </lineage>
</organism>
<dbReference type="AlphaFoldDB" id="A0A8S4NCJ0"/>
<evidence type="ECO:0000313" key="2">
    <source>
        <dbReference type="Proteomes" id="UP000749559"/>
    </source>
</evidence>
<sequence length="101" mass="11573">LNQLPACGKFCLINHPDYAGEWSLAGKVIRNHPNNTTTIEWRVLYKLQYREYKQGRGVEMETINTNLILKHSFELTPNNSLPKKIIKNWAQLYSGTDGPDG</sequence>
<evidence type="ECO:0000313" key="1">
    <source>
        <dbReference type="EMBL" id="CAH1778503.1"/>
    </source>
</evidence>
<feature type="non-terminal residue" evidence="1">
    <location>
        <position position="1"/>
    </location>
</feature>
<keyword evidence="2" id="KW-1185">Reference proteome</keyword>
<reference evidence="1" key="1">
    <citation type="submission" date="2022-03" db="EMBL/GenBank/DDBJ databases">
        <authorList>
            <person name="Martin C."/>
        </authorList>
    </citation>
    <scope>NUCLEOTIDE SEQUENCE</scope>
</reference>